<dbReference type="InterPro" id="IPR043728">
    <property type="entry name" value="DUF5671"/>
</dbReference>
<dbReference type="Proteomes" id="UP000182253">
    <property type="component" value="Unassembled WGS sequence"/>
</dbReference>
<dbReference type="EMBL" id="MFTL01000027">
    <property type="protein sequence ID" value="OGI61177.1"/>
    <property type="molecule type" value="Genomic_DNA"/>
</dbReference>
<keyword evidence="1" id="KW-0812">Transmembrane</keyword>
<protein>
    <recommendedName>
        <fullName evidence="2">DUF5671 domain-containing protein</fullName>
    </recommendedName>
</protein>
<sequence length="336" mass="38815">MSPKLSPKYFFLSLGVLVSLIASVVSFLNLVFETLNKKFPDVLNASYEYGYHTYDFENIRSALAALIIVFPIFLILSYFWKKESKKEMGSIDEIIRKWMMYLVLFLSSVVIIVDLVTLVKYFIAGEITTRFILKVIIALIVALLVGLYYMYELKGKDKIMKVSTGLAFGTDATILVLLAIIFSFIIMGSPAKQRLLRLDDRRIQDLQNVQWQVINYWQQKQKLPESFKDLKDPLSGFSLPVDPEFEKGINYEYRKIEKLKFELCGTFSLPIPKGWREYGGGDIRPLTMMKGEDVAMMSYPYPGPDGVNESWDHEAGRTCFERTIDPERYPPFEKLR</sequence>
<dbReference type="STRING" id="1801735.A2645_02235"/>
<proteinExistence type="predicted"/>
<dbReference type="AlphaFoldDB" id="A0A1F6UUV8"/>
<reference evidence="3 4" key="1">
    <citation type="journal article" date="2016" name="Nat. Commun.">
        <title>Thousands of microbial genomes shed light on interconnected biogeochemical processes in an aquifer system.</title>
        <authorList>
            <person name="Anantharaman K."/>
            <person name="Brown C.T."/>
            <person name="Hug L.A."/>
            <person name="Sharon I."/>
            <person name="Castelle C.J."/>
            <person name="Probst A.J."/>
            <person name="Thomas B.C."/>
            <person name="Singh A."/>
            <person name="Wilkins M.J."/>
            <person name="Karaoz U."/>
            <person name="Brodie E.L."/>
            <person name="Williams K.H."/>
            <person name="Hubbard S.S."/>
            <person name="Banfield J.F."/>
        </authorList>
    </citation>
    <scope>NUCLEOTIDE SEQUENCE [LARGE SCALE GENOMIC DNA]</scope>
</reference>
<feature type="transmembrane region" description="Helical" evidence="1">
    <location>
        <begin position="9"/>
        <end position="32"/>
    </location>
</feature>
<gene>
    <name evidence="3" type="ORF">A2645_02235</name>
</gene>
<name>A0A1F6UUV8_9BACT</name>
<dbReference type="Pfam" id="PF18920">
    <property type="entry name" value="DUF5671"/>
    <property type="match status" value="1"/>
</dbReference>
<organism evidence="3 4">
    <name type="scientific">Candidatus Nomurabacteria bacterium RIFCSPHIGHO2_01_FULL_39_9</name>
    <dbReference type="NCBI Taxonomy" id="1801735"/>
    <lineage>
        <taxon>Bacteria</taxon>
        <taxon>Candidatus Nomuraibacteriota</taxon>
    </lineage>
</organism>
<keyword evidence="1" id="KW-0472">Membrane</keyword>
<evidence type="ECO:0000313" key="3">
    <source>
        <dbReference type="EMBL" id="OGI61177.1"/>
    </source>
</evidence>
<evidence type="ECO:0000313" key="4">
    <source>
        <dbReference type="Proteomes" id="UP000182253"/>
    </source>
</evidence>
<feature type="domain" description="DUF5671" evidence="2">
    <location>
        <begin position="10"/>
        <end position="146"/>
    </location>
</feature>
<evidence type="ECO:0000256" key="1">
    <source>
        <dbReference type="SAM" id="Phobius"/>
    </source>
</evidence>
<comment type="caution">
    <text evidence="3">The sequence shown here is derived from an EMBL/GenBank/DDBJ whole genome shotgun (WGS) entry which is preliminary data.</text>
</comment>
<feature type="transmembrane region" description="Helical" evidence="1">
    <location>
        <begin position="163"/>
        <end position="187"/>
    </location>
</feature>
<accession>A0A1F6UUV8</accession>
<evidence type="ECO:0000259" key="2">
    <source>
        <dbReference type="Pfam" id="PF18920"/>
    </source>
</evidence>
<feature type="transmembrane region" description="Helical" evidence="1">
    <location>
        <begin position="131"/>
        <end position="151"/>
    </location>
</feature>
<keyword evidence="1" id="KW-1133">Transmembrane helix</keyword>
<feature type="transmembrane region" description="Helical" evidence="1">
    <location>
        <begin position="101"/>
        <end position="119"/>
    </location>
</feature>
<feature type="transmembrane region" description="Helical" evidence="1">
    <location>
        <begin position="59"/>
        <end position="80"/>
    </location>
</feature>